<name>A0A520KF76_9CREN</name>
<evidence type="ECO:0000313" key="5">
    <source>
        <dbReference type="Proteomes" id="UP000317265"/>
    </source>
</evidence>
<dbReference type="PANTHER" id="PTHR43666">
    <property type="entry name" value="TLDD PROTEIN"/>
    <property type="match status" value="1"/>
</dbReference>
<dbReference type="InterPro" id="IPR036059">
    <property type="entry name" value="TldD/PmbA_sf"/>
</dbReference>
<evidence type="ECO:0000313" key="3">
    <source>
        <dbReference type="EMBL" id="TDA40544.1"/>
    </source>
</evidence>
<dbReference type="GO" id="GO:0008237">
    <property type="term" value="F:metallopeptidase activity"/>
    <property type="evidence" value="ECO:0007669"/>
    <property type="project" value="InterPro"/>
</dbReference>
<dbReference type="SUPFAM" id="SSF111283">
    <property type="entry name" value="Putative modulator of DNA gyrase, PmbA/TldD"/>
    <property type="match status" value="1"/>
</dbReference>
<reference evidence="3 5" key="1">
    <citation type="journal article" date="2019" name="Nat. Microbiol.">
        <title>Expanding anaerobic alkane metabolism in the domain of Archaea.</title>
        <authorList>
            <person name="Wang Y."/>
            <person name="Wegener G."/>
            <person name="Hou J."/>
            <person name="Wang F."/>
            <person name="Xiao X."/>
        </authorList>
    </citation>
    <scope>NUCLEOTIDE SEQUENCE [LARGE SCALE GENOMIC DNA]</scope>
    <source>
        <strain evidence="3">WYZ-LMO11</strain>
    </source>
</reference>
<dbReference type="Pfam" id="PF19289">
    <property type="entry name" value="PmbA_TldD_3rd"/>
    <property type="match status" value="1"/>
</dbReference>
<evidence type="ECO:0000259" key="1">
    <source>
        <dbReference type="Pfam" id="PF19289"/>
    </source>
</evidence>
<dbReference type="GO" id="GO:0006508">
    <property type="term" value="P:proteolysis"/>
    <property type="evidence" value="ECO:0007669"/>
    <property type="project" value="InterPro"/>
</dbReference>
<evidence type="ECO:0000313" key="4">
    <source>
        <dbReference type="Proteomes" id="UP000316080"/>
    </source>
</evidence>
<dbReference type="AlphaFoldDB" id="A0A520KF76"/>
<accession>A0A520KF76</accession>
<feature type="domain" description="Metalloprotease TldD/E C-terminal" evidence="1">
    <location>
        <begin position="4"/>
        <end position="91"/>
    </location>
</feature>
<organism evidence="2 4">
    <name type="scientific">Thermoproteota archaeon</name>
    <dbReference type="NCBI Taxonomy" id="2056631"/>
    <lineage>
        <taxon>Archaea</taxon>
        <taxon>Thermoproteota</taxon>
    </lineage>
</organism>
<dbReference type="EMBL" id="QNVI01000002">
    <property type="protein sequence ID" value="TDA40544.1"/>
    <property type="molecule type" value="Genomic_DNA"/>
</dbReference>
<comment type="caution">
    <text evidence="2">The sequence shown here is derived from an EMBL/GenBank/DDBJ whole genome shotgun (WGS) entry which is preliminary data.</text>
</comment>
<dbReference type="InterPro" id="IPR045569">
    <property type="entry name" value="Metalloprtase-TldD/E_C"/>
</dbReference>
<protein>
    <recommendedName>
        <fullName evidence="1">Metalloprotease TldD/E C-terminal domain-containing protein</fullName>
    </recommendedName>
</protein>
<reference evidence="2 4" key="2">
    <citation type="journal article" date="2019" name="Nat. Microbiol.">
        <title>Wide diversity of methane and short-chain alkane metabolisms in uncultured archaea.</title>
        <authorList>
            <person name="Borrel G."/>
            <person name="Adam P.S."/>
            <person name="McKay L.J."/>
            <person name="Chen L.X."/>
            <person name="Sierra-Garcia I.N."/>
            <person name="Sieber C.M."/>
            <person name="Letourneur Q."/>
            <person name="Ghozlane A."/>
            <person name="Andersen G.L."/>
            <person name="Li W.J."/>
            <person name="Hallam S.J."/>
            <person name="Muyzer G."/>
            <person name="de Oliveira V.M."/>
            <person name="Inskeep W.P."/>
            <person name="Banfield J.F."/>
            <person name="Gribaldo S."/>
        </authorList>
    </citation>
    <scope>NUCLEOTIDE SEQUENCE [LARGE SCALE GENOMIC DNA]</scope>
    <source>
        <strain evidence="2">Verst-YHS</strain>
    </source>
</reference>
<dbReference type="Proteomes" id="UP000316080">
    <property type="component" value="Unassembled WGS sequence"/>
</dbReference>
<proteinExistence type="predicted"/>
<evidence type="ECO:0000313" key="2">
    <source>
        <dbReference type="EMBL" id="RZN56002.1"/>
    </source>
</evidence>
<dbReference type="PANTHER" id="PTHR43666:SF1">
    <property type="entry name" value="CONSERVED PROTEIN"/>
    <property type="match status" value="1"/>
</dbReference>
<dbReference type="Proteomes" id="UP000317265">
    <property type="component" value="Unassembled WGS sequence"/>
</dbReference>
<dbReference type="EMBL" id="RXIH01000032">
    <property type="protein sequence ID" value="RZN56002.1"/>
    <property type="molecule type" value="Genomic_DNA"/>
</dbReference>
<sequence>MDLLKDGIYVTSNWYTRFQNYRTGDFSTLCRDNTFLIENGEIKGAIKGVRISDNLLRIFNSIDYLFKERKWIKWWEVSIPTLISSMILNNVYITKAQGYSI</sequence>
<gene>
    <name evidence="3" type="ORF">DSO09_00280</name>
    <name evidence="2" type="ORF">EF809_03970</name>
</gene>